<proteinExistence type="predicted"/>
<protein>
    <submittedName>
        <fullName evidence="1">Uncharacterized protein</fullName>
    </submittedName>
</protein>
<name>A0ABY0FIV8_9BACT</name>
<dbReference type="RefSeq" id="WP_129718608.1">
    <property type="nucleotide sequence ID" value="NZ_PRLK01000002.1"/>
</dbReference>
<comment type="caution">
    <text evidence="1">The sequence shown here is derived from an EMBL/GenBank/DDBJ whole genome shotgun (WGS) entry which is preliminary data.</text>
</comment>
<dbReference type="Proteomes" id="UP001190925">
    <property type="component" value="Unassembled WGS sequence"/>
</dbReference>
<dbReference type="EMBL" id="PRLK01000002">
    <property type="protein sequence ID" value="RYC72849.1"/>
    <property type="molecule type" value="Genomic_DNA"/>
</dbReference>
<accession>A0ABY0FIV8</accession>
<gene>
    <name evidence="1" type="ORF">G6CMJM_00185</name>
</gene>
<organism evidence="1 2">
    <name type="scientific">Candidatus Nanogingivalis gingivitcus</name>
    <dbReference type="NCBI Taxonomy" id="2171992"/>
    <lineage>
        <taxon>Bacteria</taxon>
        <taxon>Candidatus Saccharimonadota</taxon>
        <taxon>Candidatus Nanosyncoccalia</taxon>
        <taxon>Candidatus Nanogingivales</taxon>
        <taxon>Candidatus Nanogingivalaceae</taxon>
        <taxon>Candidatus Nanogingivalis</taxon>
    </lineage>
</organism>
<evidence type="ECO:0000313" key="1">
    <source>
        <dbReference type="EMBL" id="RYC72849.1"/>
    </source>
</evidence>
<reference evidence="1 2" key="1">
    <citation type="journal article" date="2018" name="bioRxiv">
        <title>Evidence of independent acquisition and adaption of ultra-small bacteria to human hosts across the highly diverse yet reduced genomes of the phylum Saccharibacteria.</title>
        <authorList>
            <person name="McLean J.S."/>
            <person name="Bor B."/>
            <person name="To T.T."/>
            <person name="Liu Q."/>
            <person name="Kearns K.A."/>
            <person name="Solden L.M."/>
            <person name="Wrighton K.C."/>
            <person name="He X."/>
            <person name="Shi W."/>
        </authorList>
    </citation>
    <scope>NUCLEOTIDE SEQUENCE [LARGE SCALE GENOMIC DNA]</scope>
    <source>
        <strain evidence="1 2">TM7_CMJM_G6_1_HOT_870</strain>
    </source>
</reference>
<reference evidence="1 2" key="2">
    <citation type="journal article" date="2020" name="Cell Rep.">
        <title>Acquisition and Adaptation of Ultra-small Parasitic Reduced Genome Bacteria to Mammalian Hosts.</title>
        <authorList>
            <person name="McLean J.S."/>
            <person name="Bor B."/>
            <person name="Kerns K.A."/>
            <person name="Liu Q."/>
            <person name="To T.T."/>
            <person name="Solden L."/>
            <person name="Hendrickson E.L."/>
            <person name="Wrighton K."/>
            <person name="Shi W."/>
            <person name="He X."/>
        </authorList>
    </citation>
    <scope>NUCLEOTIDE SEQUENCE [LARGE SCALE GENOMIC DNA]</scope>
    <source>
        <strain evidence="1 2">TM7_CMJM_G6_1_HOT_870</strain>
    </source>
</reference>
<evidence type="ECO:0000313" key="2">
    <source>
        <dbReference type="Proteomes" id="UP001190925"/>
    </source>
</evidence>
<keyword evidence="2" id="KW-1185">Reference proteome</keyword>
<sequence>MEEATLIKKLSTSLENIYISQEDKDYIEILLEDYRSLRYEAECYTRTLGGQVYINEDPFKALSELLSEYDEISLFNWEVLEAKDVLVKLLELYYDVSAFLTVYCIKYVCSVKEIKKNHHAARMRGKARSKSLLSKKVKKGKKHFAKTLRSVSIVESQECDSEVRKKLRNVSNREYKNRKKTISKNRIIEFHENSVSFPEREEKHLRKAIRKESEANKLNIRAKQMA</sequence>